<dbReference type="KEGG" id="rev:HUE57_16850"/>
<keyword evidence="2" id="KW-0378">Hydrolase</keyword>
<dbReference type="SUPFAM" id="SSF53187">
    <property type="entry name" value="Zn-dependent exopeptidases"/>
    <property type="match status" value="1"/>
</dbReference>
<dbReference type="PIRSF" id="PIRSF001123">
    <property type="entry name" value="PepA_GA"/>
    <property type="match status" value="1"/>
</dbReference>
<evidence type="ECO:0000313" key="7">
    <source>
        <dbReference type="Proteomes" id="UP000509658"/>
    </source>
</evidence>
<evidence type="ECO:0000256" key="2">
    <source>
        <dbReference type="ARBA" id="ARBA00022801"/>
    </source>
</evidence>
<dbReference type="PANTHER" id="PTHR32481:SF0">
    <property type="entry name" value="AMINOPEPTIDASE YPDE-RELATED"/>
    <property type="match status" value="1"/>
</dbReference>
<comment type="similarity">
    <text evidence="3">Belongs to the peptidase M42 family.</text>
</comment>
<keyword evidence="7" id="KW-1185">Reference proteome</keyword>
<keyword evidence="1 5" id="KW-0479">Metal-binding</keyword>
<organism evidence="6 7">
    <name type="scientific">Candidatus Reidiella endopervernicosa</name>
    <dbReference type="NCBI Taxonomy" id="2738883"/>
    <lineage>
        <taxon>Bacteria</taxon>
        <taxon>Pseudomonadati</taxon>
        <taxon>Pseudomonadota</taxon>
        <taxon>Gammaproteobacteria</taxon>
        <taxon>Candidatus Reidiella</taxon>
    </lineage>
</organism>
<dbReference type="InterPro" id="IPR008007">
    <property type="entry name" value="Peptidase_M42"/>
</dbReference>
<evidence type="ECO:0000256" key="4">
    <source>
        <dbReference type="PIRSR" id="PIRSR001123-1"/>
    </source>
</evidence>
<dbReference type="Gene3D" id="3.40.630.10">
    <property type="entry name" value="Zn peptidases"/>
    <property type="match status" value="1"/>
</dbReference>
<comment type="cofactor">
    <cofactor evidence="5">
        <name>a divalent metal cation</name>
        <dbReference type="ChEBI" id="CHEBI:60240"/>
    </cofactor>
    <text evidence="5">Binds 2 divalent metal cations per subunit.</text>
</comment>
<feature type="binding site" evidence="5">
    <location>
        <position position="180"/>
    </location>
    <ligand>
        <name>Zn(2+)</name>
        <dbReference type="ChEBI" id="CHEBI:29105"/>
        <label>1</label>
    </ligand>
</feature>
<proteinExistence type="inferred from homology"/>
<dbReference type="Pfam" id="PF05343">
    <property type="entry name" value="Peptidase_M42"/>
    <property type="match status" value="1"/>
</dbReference>
<dbReference type="EMBL" id="CP054491">
    <property type="protein sequence ID" value="QKQ27765.1"/>
    <property type="molecule type" value="Genomic_DNA"/>
</dbReference>
<evidence type="ECO:0008006" key="8">
    <source>
        <dbReference type="Google" id="ProtNLM"/>
    </source>
</evidence>
<dbReference type="InterPro" id="IPR051464">
    <property type="entry name" value="Peptidase_M42_aminopept"/>
</dbReference>
<dbReference type="Proteomes" id="UP000509658">
    <property type="component" value="Chromosome"/>
</dbReference>
<evidence type="ECO:0000256" key="3">
    <source>
        <dbReference type="PIRNR" id="PIRNR001123"/>
    </source>
</evidence>
<dbReference type="GO" id="GO:0046872">
    <property type="term" value="F:metal ion binding"/>
    <property type="evidence" value="ECO:0007669"/>
    <property type="project" value="UniProtKB-UniRule"/>
</dbReference>
<dbReference type="GO" id="GO:0004177">
    <property type="term" value="F:aminopeptidase activity"/>
    <property type="evidence" value="ECO:0007669"/>
    <property type="project" value="UniProtKB-UniRule"/>
</dbReference>
<feature type="active site" description="Proton acceptor" evidence="4">
    <location>
        <position position="214"/>
    </location>
</feature>
<name>A0A6N0HZH1_9GAMM</name>
<evidence type="ECO:0000256" key="5">
    <source>
        <dbReference type="PIRSR" id="PIRSR001123-2"/>
    </source>
</evidence>
<accession>A0A6N0HZH1</accession>
<feature type="binding site" evidence="5">
    <location>
        <position position="180"/>
    </location>
    <ligand>
        <name>Zn(2+)</name>
        <dbReference type="ChEBI" id="CHEBI:29105"/>
        <label>2</label>
    </ligand>
</feature>
<gene>
    <name evidence="6" type="ORF">HUE57_16850</name>
</gene>
<reference evidence="6 7" key="1">
    <citation type="submission" date="2020-05" db="EMBL/GenBank/DDBJ databases">
        <title>Horizontal transmission and recombination maintain forever young bacterial symbiont genomes.</title>
        <authorList>
            <person name="Russell S.L."/>
            <person name="Pepper-Tunick E."/>
            <person name="Svedberg J."/>
            <person name="Byrne A."/>
            <person name="Ruelas Castillo J."/>
            <person name="Vollmers C."/>
            <person name="Beinart R.A."/>
            <person name="Corbett-Detig R."/>
        </authorList>
    </citation>
    <scope>NUCLEOTIDE SEQUENCE [LARGE SCALE GENOMIC DNA]</scope>
    <source>
        <strain evidence="6">Santa_Monica_outfall</strain>
    </source>
</reference>
<evidence type="ECO:0000313" key="6">
    <source>
        <dbReference type="EMBL" id="QKQ27765.1"/>
    </source>
</evidence>
<feature type="binding site" evidence="5">
    <location>
        <position position="321"/>
    </location>
    <ligand>
        <name>Zn(2+)</name>
        <dbReference type="ChEBI" id="CHEBI:29105"/>
        <label>2</label>
    </ligand>
</feature>
<dbReference type="PANTHER" id="PTHR32481">
    <property type="entry name" value="AMINOPEPTIDASE"/>
    <property type="match status" value="1"/>
</dbReference>
<dbReference type="RefSeq" id="WP_174673567.1">
    <property type="nucleotide sequence ID" value="NZ_CP054491.1"/>
</dbReference>
<evidence type="ECO:0000256" key="1">
    <source>
        <dbReference type="ARBA" id="ARBA00022723"/>
    </source>
</evidence>
<feature type="binding site" evidence="5">
    <location>
        <position position="215"/>
    </location>
    <ligand>
        <name>Zn(2+)</name>
        <dbReference type="ChEBI" id="CHEBI:29105"/>
        <label>2</label>
    </ligand>
</feature>
<dbReference type="AlphaFoldDB" id="A0A6N0HZH1"/>
<sequence length="389" mass="43310">MDKVEFERLKALLSQPAAPFREMVVKQHVFEQLNADRIPHFEDRHGNIIVGVENKAAYLALVQEQSSEPLRLFIAHMDHPGFHVTRRLSAERVAVKWYGGSPIKHLNNARVWVCDGYGEQRFGKLQKAKLHKSGRVLERAEVQLEEPLIRGTKVKSLYGGLAFRAPFWKRGSRIYTRAADDLVGVFSILETAKRLFKSRTKKSPPFIGLLTRAEEVGFVGAVNHLELGWLKGPARPLLAVSLEASRTLPGAEIGKGPVVRLGDRRTVFSSSELKVLSDLAEKLLPKRHQRKLMDGGACEASATTAWGIPTVGMSIPLGNYHNQGFEGGDDCKHPEGPAPEFVDILDIEGLVTLCAGLMKRGLPWQKAWDQQRTALRKNMKGYVDMLADG</sequence>
<feature type="binding site" evidence="5">
    <location>
        <position position="76"/>
    </location>
    <ligand>
        <name>Zn(2+)</name>
        <dbReference type="ChEBI" id="CHEBI:29105"/>
        <label>1</label>
    </ligand>
</feature>
<protein>
    <recommendedName>
        <fullName evidence="8">M20/M25/M40 family metallo-hydrolase</fullName>
    </recommendedName>
</protein>